<accession>A0A2B7XU93</accession>
<comment type="caution">
    <text evidence="1">The sequence shown here is derived from an EMBL/GenBank/DDBJ whole genome shotgun (WGS) entry which is preliminary data.</text>
</comment>
<dbReference type="Proteomes" id="UP000224634">
    <property type="component" value="Unassembled WGS sequence"/>
</dbReference>
<protein>
    <submittedName>
        <fullName evidence="1">Uncharacterized protein</fullName>
    </submittedName>
</protein>
<proteinExistence type="predicted"/>
<reference evidence="1 2" key="1">
    <citation type="submission" date="2017-10" db="EMBL/GenBank/DDBJ databases">
        <title>Comparative genomics in systemic dimorphic fungi from Ajellomycetaceae.</title>
        <authorList>
            <person name="Munoz J.F."/>
            <person name="Mcewen J.G."/>
            <person name="Clay O.K."/>
            <person name="Cuomo C.A."/>
        </authorList>
    </citation>
    <scope>NUCLEOTIDE SEQUENCE [LARGE SCALE GENOMIC DNA]</scope>
    <source>
        <strain evidence="1 2">UAMH7299</strain>
    </source>
</reference>
<organism evidence="1 2">
    <name type="scientific">Polytolypa hystricis (strain UAMH7299)</name>
    <dbReference type="NCBI Taxonomy" id="1447883"/>
    <lineage>
        <taxon>Eukaryota</taxon>
        <taxon>Fungi</taxon>
        <taxon>Dikarya</taxon>
        <taxon>Ascomycota</taxon>
        <taxon>Pezizomycotina</taxon>
        <taxon>Eurotiomycetes</taxon>
        <taxon>Eurotiomycetidae</taxon>
        <taxon>Onygenales</taxon>
        <taxon>Onygenales incertae sedis</taxon>
        <taxon>Polytolypa</taxon>
    </lineage>
</organism>
<keyword evidence="2" id="KW-1185">Reference proteome</keyword>
<dbReference type="STRING" id="1447883.A0A2B7XU93"/>
<dbReference type="EMBL" id="PDNA01000113">
    <property type="protein sequence ID" value="PGH12776.1"/>
    <property type="molecule type" value="Genomic_DNA"/>
</dbReference>
<evidence type="ECO:0000313" key="2">
    <source>
        <dbReference type="Proteomes" id="UP000224634"/>
    </source>
</evidence>
<dbReference type="AlphaFoldDB" id="A0A2B7XU93"/>
<sequence length="350" mass="40364">MDPSPASPPPRASSRPLHSSAPIELLPVELIQKIFFDCLDVNFPRASPTIAAALSNPIIYTWLIRLAFSSNNESSNKGFFITSFLPLNYFSLDTHERAALQTKLLECRWCTIPLIRKCQREYIEHVLQQKCSTTQLNISADDRAHLTNLDTYFQAMDRFDTAAQGKRGRGDLVLPAHSTTTSQPYKISIWFNFGTVQIREPSPVYIESDVFRLPCCSFAEPCRMPDKLLRPPFTDEKLEFLTLLSTEAYIDEDNTYRRCKAVLRQVIQDRDIHAFERLLDLNVRVKVYGYPLRWPVRPNHFRLAARFATNAENHDDPFLKLLFTKRRDDVPKDDGGLRALMGRYDRRASF</sequence>
<name>A0A2B7XU93_POLH7</name>
<evidence type="ECO:0000313" key="1">
    <source>
        <dbReference type="EMBL" id="PGH12776.1"/>
    </source>
</evidence>
<dbReference type="OrthoDB" id="4167490at2759"/>
<gene>
    <name evidence="1" type="ORF">AJ80_06600</name>
</gene>